<dbReference type="InterPro" id="IPR024752">
    <property type="entry name" value="Myb/SANT-like_dom"/>
</dbReference>
<dbReference type="AlphaFoldDB" id="A0A8T0MHD6"/>
<keyword evidence="2" id="KW-0963">Cytoplasm</keyword>
<evidence type="ECO:0000313" key="5">
    <source>
        <dbReference type="Proteomes" id="UP000823388"/>
    </source>
</evidence>
<protein>
    <recommendedName>
        <fullName evidence="3">Ubiquitin-like domain-containing protein</fullName>
    </recommendedName>
</protein>
<dbReference type="CDD" id="cd17039">
    <property type="entry name" value="Ubl_ubiquitin_like"/>
    <property type="match status" value="1"/>
</dbReference>
<dbReference type="InterPro" id="IPR000626">
    <property type="entry name" value="Ubiquitin-like_dom"/>
</dbReference>
<evidence type="ECO:0000256" key="1">
    <source>
        <dbReference type="ARBA" id="ARBA00004496"/>
    </source>
</evidence>
<dbReference type="PROSITE" id="PS50053">
    <property type="entry name" value="UBIQUITIN_2"/>
    <property type="match status" value="1"/>
</dbReference>
<dbReference type="PRINTS" id="PR00348">
    <property type="entry name" value="UBIQUITIN"/>
</dbReference>
<comment type="caution">
    <text evidence="4">The sequence shown here is derived from an EMBL/GenBank/DDBJ whole genome shotgun (WGS) entry which is preliminary data.</text>
</comment>
<dbReference type="SMART" id="SM00213">
    <property type="entry name" value="UBQ"/>
    <property type="match status" value="1"/>
</dbReference>
<evidence type="ECO:0000256" key="2">
    <source>
        <dbReference type="ARBA" id="ARBA00022490"/>
    </source>
</evidence>
<feature type="domain" description="Ubiquitin-like" evidence="3">
    <location>
        <begin position="29"/>
        <end position="105"/>
    </location>
</feature>
<comment type="subcellular location">
    <subcellularLocation>
        <location evidence="1">Cytoplasm</location>
    </subcellularLocation>
</comment>
<evidence type="ECO:0000259" key="3">
    <source>
        <dbReference type="PROSITE" id="PS50053"/>
    </source>
</evidence>
<gene>
    <name evidence="4" type="ORF">PVAP13_9NG063290</name>
</gene>
<dbReference type="SUPFAM" id="SSF54236">
    <property type="entry name" value="Ubiquitin-like"/>
    <property type="match status" value="1"/>
</dbReference>
<keyword evidence="5" id="KW-1185">Reference proteome</keyword>
<dbReference type="OrthoDB" id="1937145at2759"/>
<dbReference type="Gene3D" id="3.10.20.90">
    <property type="entry name" value="Phosphatidylinositol 3-kinase Catalytic Subunit, Chain A, domain 1"/>
    <property type="match status" value="1"/>
</dbReference>
<dbReference type="GO" id="GO:0006511">
    <property type="term" value="P:ubiquitin-dependent protein catabolic process"/>
    <property type="evidence" value="ECO:0007669"/>
    <property type="project" value="TreeGrafter"/>
</dbReference>
<reference evidence="4" key="1">
    <citation type="submission" date="2020-05" db="EMBL/GenBank/DDBJ databases">
        <title>WGS assembly of Panicum virgatum.</title>
        <authorList>
            <person name="Lovell J.T."/>
            <person name="Jenkins J."/>
            <person name="Shu S."/>
            <person name="Juenger T.E."/>
            <person name="Schmutz J."/>
        </authorList>
    </citation>
    <scope>NUCLEOTIDE SEQUENCE</scope>
    <source>
        <strain evidence="4">AP13</strain>
    </source>
</reference>
<organism evidence="4 5">
    <name type="scientific">Panicum virgatum</name>
    <name type="common">Blackwell switchgrass</name>
    <dbReference type="NCBI Taxonomy" id="38727"/>
    <lineage>
        <taxon>Eukaryota</taxon>
        <taxon>Viridiplantae</taxon>
        <taxon>Streptophyta</taxon>
        <taxon>Embryophyta</taxon>
        <taxon>Tracheophyta</taxon>
        <taxon>Spermatophyta</taxon>
        <taxon>Magnoliopsida</taxon>
        <taxon>Liliopsida</taxon>
        <taxon>Poales</taxon>
        <taxon>Poaceae</taxon>
        <taxon>PACMAD clade</taxon>
        <taxon>Panicoideae</taxon>
        <taxon>Panicodae</taxon>
        <taxon>Paniceae</taxon>
        <taxon>Panicinae</taxon>
        <taxon>Panicum</taxon>
        <taxon>Panicum sect. Hiantes</taxon>
    </lineage>
</organism>
<dbReference type="GO" id="GO:0005829">
    <property type="term" value="C:cytosol"/>
    <property type="evidence" value="ECO:0007669"/>
    <property type="project" value="TreeGrafter"/>
</dbReference>
<dbReference type="InterPro" id="IPR029071">
    <property type="entry name" value="Ubiquitin-like_domsf"/>
</dbReference>
<dbReference type="Proteomes" id="UP000823388">
    <property type="component" value="Chromosome 9N"/>
</dbReference>
<dbReference type="InterPro" id="IPR015496">
    <property type="entry name" value="Ubiquilin"/>
</dbReference>
<dbReference type="Pfam" id="PF12776">
    <property type="entry name" value="Myb_DNA-bind_3"/>
    <property type="match status" value="1"/>
</dbReference>
<dbReference type="GO" id="GO:0031593">
    <property type="term" value="F:polyubiquitin modification-dependent protein binding"/>
    <property type="evidence" value="ECO:0007669"/>
    <property type="project" value="TreeGrafter"/>
</dbReference>
<dbReference type="EMBL" id="CM029054">
    <property type="protein sequence ID" value="KAG2534396.1"/>
    <property type="molecule type" value="Genomic_DNA"/>
</dbReference>
<dbReference type="InterPro" id="IPR019956">
    <property type="entry name" value="Ubiquitin_dom"/>
</dbReference>
<name>A0A8T0MHD6_PANVG</name>
<proteinExistence type="predicted"/>
<evidence type="ECO:0000313" key="4">
    <source>
        <dbReference type="EMBL" id="KAG2534396.1"/>
    </source>
</evidence>
<dbReference type="Pfam" id="PF00240">
    <property type="entry name" value="ubiquitin"/>
    <property type="match status" value="1"/>
</dbReference>
<accession>A0A8T0MHD6</accession>
<dbReference type="PANTHER" id="PTHR10677">
    <property type="entry name" value="UBIQUILIN"/>
    <property type="match status" value="1"/>
</dbReference>
<sequence>MRPAAPFGDRAAGCRRGLNAPPAAAAATMRVMVRTLRGERVALDVDGAATVARLKGMVMAREGVAADAQRLFFAGRHLDDDALPLAHYGVRHGSVVFLSLRLRAGEEAGASQQETTRDVQLQPEQPAVTVRQLINEQQQQLMLFDDDHGRAAAEEAIIKRKPVSRRSLRKILSRLHVDVWTAQHDAKFLDLLLRHTRGGGGHTVDDLTAGDWRAIRAELNAATRSAFPVEELQRRLAEFRREFEAVSRIKDHHGFIYDARRRVVVATEAEWKRYVLENPEAVAYEGRSPHFGRLRAIFSGAGGGSETRGRGGAARSRASRAQRCLSKLLRSFGLRCKL</sequence>
<dbReference type="PANTHER" id="PTHR10677:SF16">
    <property type="entry name" value="UBIQUILIN-1"/>
    <property type="match status" value="1"/>
</dbReference>